<dbReference type="Proteomes" id="UP000827549">
    <property type="component" value="Chromosome 5"/>
</dbReference>
<evidence type="ECO:0000313" key="2">
    <source>
        <dbReference type="Proteomes" id="UP000827549"/>
    </source>
</evidence>
<keyword evidence="2" id="KW-1185">Reference proteome</keyword>
<protein>
    <submittedName>
        <fullName evidence="1">Uncharacterized protein</fullName>
    </submittedName>
</protein>
<evidence type="ECO:0000313" key="1">
    <source>
        <dbReference type="EMBL" id="WOO84227.1"/>
    </source>
</evidence>
<dbReference type="GeneID" id="87810920"/>
<dbReference type="AlphaFoldDB" id="A0AAF0YE30"/>
<gene>
    <name evidence="1" type="ORF">LOC62_05G007749</name>
</gene>
<sequence length="159" mass="17483">MPKPHAPQPQPHAHGTSRWAHLAATADDRTRTPELSHDTMDVDAGTSLDALIAMYREQVGAYPSTLDTLTALDWPLARRNEPYAHAVLYYYMDSKVRMGFGPGAIAAQLVQMEHIAPQHAKLLDAVRAKYGLEAPPAVEEGWDDKADKWLASRLGGTTL</sequence>
<dbReference type="RefSeq" id="XP_062630253.1">
    <property type="nucleotide sequence ID" value="XM_062774269.1"/>
</dbReference>
<organism evidence="1 2">
    <name type="scientific">Vanrija pseudolonga</name>
    <dbReference type="NCBI Taxonomy" id="143232"/>
    <lineage>
        <taxon>Eukaryota</taxon>
        <taxon>Fungi</taxon>
        <taxon>Dikarya</taxon>
        <taxon>Basidiomycota</taxon>
        <taxon>Agaricomycotina</taxon>
        <taxon>Tremellomycetes</taxon>
        <taxon>Trichosporonales</taxon>
        <taxon>Trichosporonaceae</taxon>
        <taxon>Vanrija</taxon>
    </lineage>
</organism>
<accession>A0AAF0YE30</accession>
<dbReference type="EMBL" id="CP086718">
    <property type="protein sequence ID" value="WOO84227.1"/>
    <property type="molecule type" value="Genomic_DNA"/>
</dbReference>
<reference evidence="1" key="1">
    <citation type="submission" date="2023-10" db="EMBL/GenBank/DDBJ databases">
        <authorList>
            <person name="Noh H."/>
        </authorList>
    </citation>
    <scope>NUCLEOTIDE SEQUENCE</scope>
    <source>
        <strain evidence="1">DUCC4014</strain>
    </source>
</reference>
<name>A0AAF0YE30_9TREE</name>
<proteinExistence type="predicted"/>